<protein>
    <recommendedName>
        <fullName evidence="3">FMP27/BLTP2/Hobbit GFWDK motif-containing RBG unit domain-containing protein</fullName>
    </recommendedName>
</protein>
<feature type="compositionally biased region" description="Low complexity" evidence="1">
    <location>
        <begin position="3791"/>
        <end position="3801"/>
    </location>
</feature>
<dbReference type="Proteomes" id="UP000050795">
    <property type="component" value="Unassembled WGS sequence"/>
</dbReference>
<feature type="compositionally biased region" description="Low complexity" evidence="1">
    <location>
        <begin position="3485"/>
        <end position="3501"/>
    </location>
</feature>
<feature type="domain" description="FMP27/BLTP2/Hobbit GFWDK motif-containing RBG unit" evidence="3">
    <location>
        <begin position="1614"/>
        <end position="1747"/>
    </location>
</feature>
<reference evidence="4" key="1">
    <citation type="submission" date="2022-06" db="EMBL/GenBank/DDBJ databases">
        <authorList>
            <person name="Berger JAMES D."/>
            <person name="Berger JAMES D."/>
        </authorList>
    </citation>
    <scope>NUCLEOTIDE SEQUENCE [LARGE SCALE GENOMIC DNA]</scope>
</reference>
<dbReference type="PANTHER" id="PTHR15678:SF6">
    <property type="entry name" value="BRIDGE-LIKE LIPID TRANSFER PROTEIN FAMILY MEMBER 2"/>
    <property type="match status" value="1"/>
</dbReference>
<feature type="region of interest" description="Disordered" evidence="1">
    <location>
        <begin position="3087"/>
        <end position="3114"/>
    </location>
</feature>
<feature type="compositionally biased region" description="Low complexity" evidence="1">
    <location>
        <begin position="1156"/>
        <end position="1175"/>
    </location>
</feature>
<evidence type="ECO:0000259" key="3">
    <source>
        <dbReference type="SMART" id="SM01214"/>
    </source>
</evidence>
<feature type="compositionally biased region" description="Basic residues" evidence="1">
    <location>
        <begin position="3901"/>
        <end position="3910"/>
    </location>
</feature>
<feature type="region of interest" description="Disordered" evidence="1">
    <location>
        <begin position="1144"/>
        <end position="1175"/>
    </location>
</feature>
<feature type="transmembrane region" description="Helical" evidence="2">
    <location>
        <begin position="12"/>
        <end position="29"/>
    </location>
</feature>
<feature type="region of interest" description="Disordered" evidence="1">
    <location>
        <begin position="2145"/>
        <end position="2205"/>
    </location>
</feature>
<evidence type="ECO:0000256" key="2">
    <source>
        <dbReference type="SAM" id="Phobius"/>
    </source>
</evidence>
<feature type="region of interest" description="Disordered" evidence="1">
    <location>
        <begin position="2346"/>
        <end position="2378"/>
    </location>
</feature>
<organism evidence="4 5">
    <name type="scientific">Trichobilharzia regenti</name>
    <name type="common">Nasal bird schistosome</name>
    <dbReference type="NCBI Taxonomy" id="157069"/>
    <lineage>
        <taxon>Eukaryota</taxon>
        <taxon>Metazoa</taxon>
        <taxon>Spiralia</taxon>
        <taxon>Lophotrochozoa</taxon>
        <taxon>Platyhelminthes</taxon>
        <taxon>Trematoda</taxon>
        <taxon>Digenea</taxon>
        <taxon>Strigeidida</taxon>
        <taxon>Schistosomatoidea</taxon>
        <taxon>Schistosomatidae</taxon>
        <taxon>Trichobilharzia</taxon>
    </lineage>
</organism>
<feature type="region of interest" description="Disordered" evidence="1">
    <location>
        <begin position="690"/>
        <end position="711"/>
    </location>
</feature>
<dbReference type="InterPro" id="IPR019441">
    <property type="entry name" value="FMP27/BLTP2/Hobbit_GFWDK_RBG"/>
</dbReference>
<feature type="compositionally biased region" description="Low complexity" evidence="1">
    <location>
        <begin position="2149"/>
        <end position="2194"/>
    </location>
</feature>
<feature type="compositionally biased region" description="Low complexity" evidence="1">
    <location>
        <begin position="3305"/>
        <end position="3333"/>
    </location>
</feature>
<accession>A0AA85IQ60</accession>
<reference evidence="5" key="2">
    <citation type="submission" date="2023-11" db="UniProtKB">
        <authorList>
            <consortium name="WormBaseParasite"/>
        </authorList>
    </citation>
    <scope>IDENTIFICATION</scope>
</reference>
<feature type="region of interest" description="Disordered" evidence="1">
    <location>
        <begin position="3882"/>
        <end position="3910"/>
    </location>
</feature>
<feature type="compositionally biased region" description="Low complexity" evidence="1">
    <location>
        <begin position="2352"/>
        <end position="2371"/>
    </location>
</feature>
<feature type="compositionally biased region" description="Low complexity" evidence="1">
    <location>
        <begin position="3095"/>
        <end position="3105"/>
    </location>
</feature>
<feature type="compositionally biased region" description="Polar residues" evidence="1">
    <location>
        <begin position="692"/>
        <end position="711"/>
    </location>
</feature>
<dbReference type="WBParaSite" id="TREG1_112720.1">
    <property type="protein sequence ID" value="TREG1_112720.1"/>
    <property type="gene ID" value="TREG1_112720"/>
</dbReference>
<dbReference type="InterPro" id="IPR045167">
    <property type="entry name" value="Hobbit"/>
</dbReference>
<keyword evidence="2" id="KW-1133">Transmembrane helix</keyword>
<dbReference type="Pfam" id="PF10344">
    <property type="entry name" value="Hobbit"/>
    <property type="match status" value="5"/>
</dbReference>
<keyword evidence="2" id="KW-0812">Transmembrane</keyword>
<dbReference type="PANTHER" id="PTHR15678">
    <property type="entry name" value="ANTIGEN MLAA-22-RELATED"/>
    <property type="match status" value="1"/>
</dbReference>
<sequence length="3910" mass="437355">MIGGYFSFLKDVLCTQWAIVTALFLLFAVYITPKILVIVLSSFLSKFIPCILTVQRFGFIWAHGISITFISGECMCVKAVYLSSSLWNTKAKTLVSAVVTGVEFRVTDVGLHSIVKVIQRKGDDENRNASRKYSFKSWRTRLMSFLSVDISSIQIIVLSTKFLDETYFINCKENENTSDSICRQCSTLINGSVSSNSQSTQFSQQIHLNKTSKFALTLQLTNVTMLFHVSMRQAYVNLHVSHICGKLLCMPVFSENWLHNDINKNWDVMFENCYILGHLRLRLFISILLELQNFNSSTPMSSFIKSIDLKLYGLRVAVLEELIDLLNWKLYTSQTSILLSASSNTTSTLSSPLTKSLPSTKTPPYTTHCHLINRHHQIENQTLKHPPFGLKQEHAGTSLCENDEIIQSHFQSVQQMNHSIKLCLAFLPLECMNPAEQQEKQENHENSFLPEMGFHFEIIRYSFKRSLQLYFISSHLSMEFDILTNIRMDIHDDFSTTSNSMLTDHCSTHHISSISLSTFRFHLDALRLLNGWNNQTEYCLLDVRIHLIEVTEQLESSVCNLYINILHPFVFYTHESVEELRFYQKLITYCYLIGQWWRVFRRSIEPFTTTATTTTTTTTAAAPTKSDILSSSSVFYNNNNNNLHINHNTDIKVEYCSQNKYPKIFQYLGLSSHQLNARIHLAGISNNNNNNSTVGSNDTHPSGTPSKSFSFINNPEKKQLNQYSSHYDQILMERMKNKEIPQILCILFPHPDSPGLQFGLLNSVINLQCDFHDFNIEKPMEILHSTDFNLTSSSIHICLLDKMNLHSSVPVPHVFSQTNISQITSHSLQLYNSLSSLRSTPTPLSSLSTSASSNLTYSYIRQLPSLNEHYWGYLLYIHEIDIWNHKCQIGFKLTSTRIEWPSLAISRLAHYVQLQCQNYELTQKTSCKRHYSTTHNRNSSSSITKGINRYHISEDYSSVKNSIQFDGVLENINLFLVSNNNTFLMLRIDSQRISSQFTSPTHQTDKLATLNSSTHVTLTGNKFIYSSHVIMPNTYSMASIYPYKILSSTDIIIKDDDDGNGVGGDVIFSLPEVHADIRLPHKCIDISPIGSGEFVWSLAFHLCLRSILQSWKEISGKFSSGFNQLFSTEMKDLSNCNCQQIQSVKSSQMPPPLPPTSSSSSSSTAPTTGGTSSTFTLLSGLRKTSSTTTPTPISSSGKDNPVVWRFNLKTNESIIQLYFKLLSKQHFILLRVDSLSFSYISKLSTVATNNINISSNNSIHDRGVHLVDSSGVVGSRIKLNCERLVLKCEDQTIAVFQNLKIRRRPENIQHRVEHLKMGLINQENSSWEFYMDLLYITFPFRYKFRDIYQEASSIRRFLRKLQSNESIYHELDESTPTDELTYSSSIPAPNDTRTGSSKFFLESPTAMSPPPLPTPTGIPCTITTTTTTTTTSRMVSNLLLDSDSVSKTTPIINHDRILHIKRLIIEIKDDPFECKLNDIHTILLDEFAMHEKRVNKLREHLTRAAQSGIRISDEERQACFARIEIQRANEYRNRLTRFYQDYAISDELFIFTMDNLKIKALADGSLTTGEQIIEQMKMMDDESPWPNLTDKDFCTLWCRIITLNVDRWRFQLRDYPKPCWDVTDLFLWGKLVIAEQVADEKGQRKVSIEPGKPWPKYTLIRGSSPTKFYYDLNADVKSLHICYGANWEPTISWLNQRLDDIKPLTKDKSYPPLGWWDKSRLLLHGRFLFAVDAMHWLYSTSLSPYNSTEFFTWQWNRVVVNWENGVIRVDGDLDIVYQTASKYDGICRLFHWPRLEMTVRLDWLSLRDPNDHHSVKYCCTENLSPSERLQHDSFKYFRANRLAMQVNFTVKPPPTGSSGSADQRPWCLFYTSVLKYADKLRVCLSQISRPIRRGSLYNYNPPRKPQFGRLIQSLDFSFNLPQLELIFWVSYAKRTGVHLTTGPIQVIGKLKREIENEVKVRRIIVANNSNNININKISNNFYRQPYSSTAGNGFTNITINSTSITSNNNINCSSTLLHPYVMIPPRLPIQRNGLSRRPIASWSVLHLFASVHDSAIRLRHRDNLPGPLVQMLLQCVNEHQNQNNLSQSGSCSHHKLNKPSVTSELEQDAEDMNDAEAFILVPLLRYQQLCPSVLPPNVTVRVHIPGPRSTTMTNTNNTTASTTTNTTTTTTNSTTTVNSNTSSNNNSENGDSTSHNIDPTDDSYCKGSERNTLTAAVTAMNITSVTLTPTTATIKATVGLQSDEKSPYKNKLSSTQDNVNTAKMTATDMNGNRVGAAKDVVDATCEKHQLTHEELTPVHHLEIHEFKMRWTEHNRNLVYILMDSYQHAQSLKKNLSARALHGFKLHPGQTGTGTTTTTATTTTTTTTTTSAVGGGGGGVGSSGGFGLGKLSIGGSSASSTVLSRNALSAIQLSNSNQISNMHYKLSDYADKRSGVLHTGSHRLLRDNDHAVNLLETTDLLCDEAANIPTSSTATTTKIDAAVGKDNLLNDYEFISRKYSSSDADISIGGGGGGGIADSPSISSRKSKASHLEQIPMLAQLLEEVDTARFYAYCEEEPKQTDVVSQLQGLNICASSLVAERNWHLELINPQLLLKTNHLAGYVLVSAARAKLDALTHPPIWKDSQLLNKSSLVGHLECMQYYATVGQVLPGTPDQWLSTADVSDWAHHGLNADEDALSGRPEVVGCGRSVGGVVTACVGFPQNISSNKSSLLARQSIINHTGFTANTCGGVGGMSAEAISSGNTIFVNNNNFGTFSTTNANKITTGAVGENNTNCIRPIQLQRMISRCSCEVFYIHYEPADPANLPLPHLIPPLSLDETEVVHNPEGADTVTLLHHTLNVFTNSLQYHMIVDIVNDLLLYVEPQRKAQSERNRVAFGLMSESQVRLAILRDQEALRRMILDQRHLERYLWSYVSQTMQELGLNTPIGYPNSFQFINNYNNNSSNINNPILSTPNTSMDSTFYERRSSNITLKLVNCIQGARHLETQINTLKSSIIDLNAILSQRLAHYQQLQIQAQRRHIRKAMSFKRHPVQSTASSSSSFTNDFPLTPTTLATTLASGFSGSGVTNLNLIPKQSKEDFNRYSQLSADSDSYLPASNNHNNNNNPSSGGGLIGGRGNLRRASSTDYLIHTNINSNNGSTNINLNQNQSVTESILSENVNKSIDNGSKPAEVVRRSEVCFEHARWRMTEHDGQIGLADVELRGFIYTKINRQDDSGSHRLELGWIRVSSLAPNSFYKEVLAPDVSGGRYAGGPILRIACSALAPVGGISVKEAMEISVAPIVLQMSKQFYRIMMPFFFPEKSEESNATTTTTAAATTSTASSTHPAAAATAPTTTINSSMNNHSIILSNQMNDALTNTGLMINPSGSSQQFLNLLQYECMNSNALSGGGAGVGVGVGSSDSSYHPLESNPDSQNFLDPSVDNMIMSRKSWIRRYLSRYFPHRQQTTASSSGVPAGGAVNINENEAGQQLNISQKSSQPMDNTVDNTSSLSSLPLSRSSPLSASKTTPVAVSALTKLQSPSNLTIEAAISGRNYCSVNDDEWVNDTVNSSTFLLPNSLLQKINMRRKFSLQSGDYQSKEHLLLTQMGYTTNSGLSSQLNPESMKACYSPSDNTDLLLMRMMMMGGTHREEPQSHINLCTRCIPPHLITGSSNHCGHPSYQMITSAYNPMDYRSVTIEQAMNQINNNNNANTSIPLNPVDVMRERARQNNVFLYIKIPGFPIRLSYKGEKQKNITDVTRFELFIPTLEYHNCVWTWLDFAMEVKTRIRKQLVREVIKKKFTPRRRLPFLRGGGPNQNNNNNNNNNSGVSCNITPPPTTNTTVAPQSLKLKALSNSSGGGSGSSSSLLPSPVGRFSSSLSTNLSAVTADIDSTAAQEEKAQRELEMILGRHAQIQPQQATSSGGGKQRRRRKSKV</sequence>
<feature type="region of interest" description="Disordered" evidence="1">
    <location>
        <begin position="2083"/>
        <end position="2108"/>
    </location>
</feature>
<feature type="compositionally biased region" description="Polar residues" evidence="1">
    <location>
        <begin position="3470"/>
        <end position="3484"/>
    </location>
</feature>
<feature type="region of interest" description="Disordered" evidence="1">
    <location>
        <begin position="3303"/>
        <end position="3333"/>
    </location>
</feature>
<proteinExistence type="predicted"/>
<name>A0AA85IQ60_TRIRE</name>
<feature type="region of interest" description="Disordered" evidence="1">
    <location>
        <begin position="3782"/>
        <end position="3818"/>
    </location>
</feature>
<evidence type="ECO:0000313" key="5">
    <source>
        <dbReference type="WBParaSite" id="TREG1_112720.1"/>
    </source>
</evidence>
<dbReference type="SMART" id="SM01214">
    <property type="entry name" value="Fmp27_GFWDK"/>
    <property type="match status" value="1"/>
</dbReference>
<evidence type="ECO:0000313" key="4">
    <source>
        <dbReference type="Proteomes" id="UP000050795"/>
    </source>
</evidence>
<feature type="region of interest" description="Disordered" evidence="1">
    <location>
        <begin position="3470"/>
        <end position="3501"/>
    </location>
</feature>
<keyword evidence="2" id="KW-0472">Membrane</keyword>
<keyword evidence="4" id="KW-1185">Reference proteome</keyword>
<evidence type="ECO:0000256" key="1">
    <source>
        <dbReference type="SAM" id="MobiDB-lite"/>
    </source>
</evidence>